<dbReference type="PROSITE" id="PS50102">
    <property type="entry name" value="RRM"/>
    <property type="match status" value="2"/>
</dbReference>
<evidence type="ECO:0000259" key="3">
    <source>
        <dbReference type="PROSITE" id="PS50102"/>
    </source>
</evidence>
<feature type="compositionally biased region" description="Basic residues" evidence="2">
    <location>
        <begin position="106"/>
        <end position="118"/>
    </location>
</feature>
<evidence type="ECO:0000256" key="1">
    <source>
        <dbReference type="PROSITE-ProRule" id="PRU00176"/>
    </source>
</evidence>
<dbReference type="SUPFAM" id="SSF54928">
    <property type="entry name" value="RNA-binding domain, RBD"/>
    <property type="match status" value="2"/>
</dbReference>
<dbReference type="GO" id="GO:0003723">
    <property type="term" value="F:RNA binding"/>
    <property type="evidence" value="ECO:0007669"/>
    <property type="project" value="UniProtKB-UniRule"/>
</dbReference>
<feature type="compositionally biased region" description="Acidic residues" evidence="2">
    <location>
        <begin position="651"/>
        <end position="666"/>
    </location>
</feature>
<reference evidence="6" key="1">
    <citation type="submission" date="2017-02" db="UniProtKB">
        <authorList>
            <consortium name="WormBaseParasite"/>
        </authorList>
    </citation>
    <scope>IDENTIFICATION</scope>
</reference>
<keyword evidence="1" id="KW-0694">RNA-binding</keyword>
<dbReference type="CDD" id="cd00590">
    <property type="entry name" value="RRM_SF"/>
    <property type="match status" value="1"/>
</dbReference>
<dbReference type="STRING" id="60517.A0A0R3W438"/>
<reference evidence="4 5" key="2">
    <citation type="submission" date="2018-11" db="EMBL/GenBank/DDBJ databases">
        <authorList>
            <consortium name="Pathogen Informatics"/>
        </authorList>
    </citation>
    <scope>NUCLEOTIDE SEQUENCE [LARGE SCALE GENOMIC DNA]</scope>
</reference>
<feature type="compositionally biased region" description="Polar residues" evidence="2">
    <location>
        <begin position="122"/>
        <end position="143"/>
    </location>
</feature>
<sequence>MSKKSRKLKKAAAAAAERKSALGLKKTGGKVKKGAIVKALSEHSVSVVAPPVKVTAGKKKKKHRGKKTAIPKPGVEQKEVVTGVPVNRNAEQTQGENVSMVEKSGKGKKKRKRNRKKGTSSEPSSADQKLEGSTTAVSNSNGSVKECGKSRKRRKRKAAQEVAMSGPVAESVNPPKKVRMEEASSDSEPELIHADWELINDSSDEKGSKAEGGSESDLDISEEDLDEEPPRLDESADDGDVDVEIEDDIKVMNKDDIKESESGNSTKNSSLEIKESGEEKSKVNEQDGKTQSGRANTKKFSLSDKATILKEIQERNAEFDSRCLYVAPIPGDCTFDTLKKFIPKMKSCRFFTKPKSNKLRTFVFVEFADAETAGKEKLSISGRLFAGQSMRAETRSSQQHGDKRVTDAVHGPEDIDFSRILVTGLAPGVNQTDLKSVFPTAENIRLPTSPHNFNYGYAILGYVSDAVALDAFSQCHRLLLKGHPISVNFALKPPEKKLPASAANASLSKPNVLIRPEEETQPAQHVGKVIIQPMANAGNAEGVDGLAKGFKTSDLLKPTSIHQRHAQNSGGKEAISKDEGTKEQLAVEEARNDAVGTQSASFLSEMIKQAKKEKVEEVDEGDKNSDDDKGFEVEGNSEEGESNDGGSNGDEGTDEGESDGEDEIEEVVGGVSSSASGDDGSKAEGVGMPAGDDSEGETIDASLAEVLKARRTCAKALKSPGAKRNWKATVGKKRSGTMPKVVLGYEFSHESGGQRDL</sequence>
<feature type="compositionally biased region" description="Acidic residues" evidence="2">
    <location>
        <begin position="214"/>
        <end position="227"/>
    </location>
</feature>
<feature type="domain" description="RRM" evidence="3">
    <location>
        <begin position="322"/>
        <end position="397"/>
    </location>
</feature>
<feature type="compositionally biased region" description="Basic and acidic residues" evidence="2">
    <location>
        <begin position="612"/>
        <end position="632"/>
    </location>
</feature>
<feature type="compositionally biased region" description="Low complexity" evidence="2">
    <location>
        <begin position="667"/>
        <end position="678"/>
    </location>
</feature>
<accession>A0A0R3W438</accession>
<evidence type="ECO:0000313" key="6">
    <source>
        <dbReference type="WBParaSite" id="TASK_0000474801-mRNA-1"/>
    </source>
</evidence>
<dbReference type="SMART" id="SM00360">
    <property type="entry name" value="RRM"/>
    <property type="match status" value="2"/>
</dbReference>
<evidence type="ECO:0000313" key="4">
    <source>
        <dbReference type="EMBL" id="VDK33930.1"/>
    </source>
</evidence>
<feature type="region of interest" description="Disordered" evidence="2">
    <location>
        <begin position="561"/>
        <end position="599"/>
    </location>
</feature>
<feature type="compositionally biased region" description="Polar residues" evidence="2">
    <location>
        <begin position="262"/>
        <end position="271"/>
    </location>
</feature>
<evidence type="ECO:0000313" key="5">
    <source>
        <dbReference type="Proteomes" id="UP000282613"/>
    </source>
</evidence>
<dbReference type="EMBL" id="UYRS01018368">
    <property type="protein sequence ID" value="VDK33930.1"/>
    <property type="molecule type" value="Genomic_DNA"/>
</dbReference>
<dbReference type="InterPro" id="IPR000504">
    <property type="entry name" value="RRM_dom"/>
</dbReference>
<gene>
    <name evidence="4" type="ORF">TASK_LOCUS4749</name>
</gene>
<feature type="compositionally biased region" description="Basic and acidic residues" evidence="2">
    <location>
        <begin position="272"/>
        <end position="288"/>
    </location>
</feature>
<proteinExistence type="predicted"/>
<feature type="region of interest" description="Disordered" evidence="2">
    <location>
        <begin position="54"/>
        <end position="296"/>
    </location>
</feature>
<feature type="compositionally biased region" description="Basic residues" evidence="2">
    <location>
        <begin position="56"/>
        <end position="69"/>
    </location>
</feature>
<dbReference type="Proteomes" id="UP000282613">
    <property type="component" value="Unassembled WGS sequence"/>
</dbReference>
<dbReference type="Gene3D" id="3.30.70.330">
    <property type="match status" value="2"/>
</dbReference>
<dbReference type="OrthoDB" id="6268343at2759"/>
<evidence type="ECO:0000256" key="2">
    <source>
        <dbReference type="SAM" id="MobiDB-lite"/>
    </source>
</evidence>
<dbReference type="InterPro" id="IPR012677">
    <property type="entry name" value="Nucleotide-bd_a/b_plait_sf"/>
</dbReference>
<feature type="compositionally biased region" description="Basic and acidic residues" evidence="2">
    <location>
        <begin position="248"/>
        <end position="261"/>
    </location>
</feature>
<dbReference type="WBParaSite" id="TASK_0000474801-mRNA-1">
    <property type="protein sequence ID" value="TASK_0000474801-mRNA-1"/>
    <property type="gene ID" value="TASK_0000474801"/>
</dbReference>
<feature type="compositionally biased region" description="Acidic residues" evidence="2">
    <location>
        <begin position="235"/>
        <end position="247"/>
    </location>
</feature>
<dbReference type="InterPro" id="IPR035979">
    <property type="entry name" value="RBD_domain_sf"/>
</dbReference>
<keyword evidence="5" id="KW-1185">Reference proteome</keyword>
<dbReference type="AlphaFoldDB" id="A0A0R3W438"/>
<protein>
    <submittedName>
        <fullName evidence="6">RRM domain-containing protein</fullName>
    </submittedName>
</protein>
<name>A0A0R3W438_TAEAS</name>
<feature type="region of interest" description="Disordered" evidence="2">
    <location>
        <begin position="612"/>
        <end position="696"/>
    </location>
</feature>
<feature type="domain" description="RRM" evidence="3">
    <location>
        <begin position="418"/>
        <end position="492"/>
    </location>
</feature>
<organism evidence="6">
    <name type="scientific">Taenia asiatica</name>
    <name type="common">Asian tapeworm</name>
    <dbReference type="NCBI Taxonomy" id="60517"/>
    <lineage>
        <taxon>Eukaryota</taxon>
        <taxon>Metazoa</taxon>
        <taxon>Spiralia</taxon>
        <taxon>Lophotrochozoa</taxon>
        <taxon>Platyhelminthes</taxon>
        <taxon>Cestoda</taxon>
        <taxon>Eucestoda</taxon>
        <taxon>Cyclophyllidea</taxon>
        <taxon>Taeniidae</taxon>
        <taxon>Taenia</taxon>
    </lineage>
</organism>